<sequence length="406" mass="43935">MNKEGNMLPFGRMVKYANIAPGPEPVEFSDVLQQHYTNCMYLHNPTNTLYGYGSNNMYQFGLGNSAAVSSFTVLARNCAAFWLGVQGSLMIDLDNKIYYTGSVAAFSDYGDATPVNGYLTTWTDVTVAFNKIGVMANMIKSVYIGESTRILLTDGRVIACGRNTNGECGSGNKNSIPTLTVMTNMGEVTHMACSLQGTHYIKSNKDAWFCGKDNFGESGCGGSSVVYLNKFVISNVEHISTTYDVTWWFTTGGSVYYSGANSTGQAGNGTTTSVNQLTPIRNTSVTVDVSKYSTFICPSNMGNASIGAPMAQYAPYVRSSGANSYGQEGNGTNTLVRTWNIFNLSAISGGYENVLMASKDWSRTIIITKDYKLYACGGWNGNGGRLPDGTYSITTLTLMPTQLWQQ</sequence>
<organism evidence="1 2">
    <name type="scientific">Escherichia phage PBECO4</name>
    <dbReference type="NCBI Taxonomy" id="1273738"/>
    <lineage>
        <taxon>Viruses</taxon>
        <taxon>Duplodnaviria</taxon>
        <taxon>Heunggongvirae</taxon>
        <taxon>Uroviricota</taxon>
        <taxon>Caudoviricetes</taxon>
        <taxon>Asteriusvirus</taxon>
        <taxon>Asteriusvirus PBECO4</taxon>
    </lineage>
</organism>
<dbReference type="KEGG" id="vg:24643019"/>
<evidence type="ECO:0000313" key="1">
    <source>
        <dbReference type="EMBL" id="AGC34966.1"/>
    </source>
</evidence>
<dbReference type="GeneID" id="24643019"/>
<proteinExistence type="predicted"/>
<dbReference type="InterPro" id="IPR000408">
    <property type="entry name" value="Reg_chr_condens"/>
</dbReference>
<dbReference type="InterPro" id="IPR051553">
    <property type="entry name" value="Ran_GTPase-activating"/>
</dbReference>
<dbReference type="SUPFAM" id="SSF50985">
    <property type="entry name" value="RCC1/BLIP-II"/>
    <property type="match status" value="2"/>
</dbReference>
<dbReference type="RefSeq" id="YP_009150600.1">
    <property type="nucleotide sequence ID" value="NC_027364.1"/>
</dbReference>
<keyword evidence="2" id="KW-1185">Reference proteome</keyword>
<dbReference type="PANTHER" id="PTHR45982:SF1">
    <property type="entry name" value="REGULATOR OF CHROMOSOME CONDENSATION"/>
    <property type="match status" value="1"/>
</dbReference>
<dbReference type="EMBL" id="KC295538">
    <property type="protein sequence ID" value="AGC34966.1"/>
    <property type="molecule type" value="Genomic_DNA"/>
</dbReference>
<dbReference type="Gene3D" id="2.130.10.30">
    <property type="entry name" value="Regulator of chromosome condensation 1/beta-lactamase-inhibitor protein II"/>
    <property type="match status" value="2"/>
</dbReference>
<dbReference type="InterPro" id="IPR009091">
    <property type="entry name" value="RCC1/BLIP-II"/>
</dbReference>
<protein>
    <submittedName>
        <fullName evidence="1">Regulator of chromosome condensation RCC1</fullName>
    </submittedName>
</protein>
<dbReference type="Proteomes" id="UP000011158">
    <property type="component" value="Segment"/>
</dbReference>
<dbReference type="PANTHER" id="PTHR45982">
    <property type="entry name" value="REGULATOR OF CHROMOSOME CONDENSATION"/>
    <property type="match status" value="1"/>
</dbReference>
<reference evidence="1 2" key="1">
    <citation type="journal article" date="2013" name="Arch. Virol.">
        <title>Genomic analysis of bacteriophage PBECO4 infecting Escherichia coli O157:H7.</title>
        <authorList>
            <person name="Kim M.S."/>
            <person name="Hong S.S."/>
            <person name="Park K."/>
            <person name="Myung H."/>
        </authorList>
    </citation>
    <scope>NUCLEOTIDE SEQUENCE [LARGE SCALE GENOMIC DNA]</scope>
</reference>
<accession>L7TKJ3</accession>
<evidence type="ECO:0000313" key="2">
    <source>
        <dbReference type="Proteomes" id="UP000011158"/>
    </source>
</evidence>
<name>L7TKJ3_9CAUD</name>
<dbReference type="Pfam" id="PF00415">
    <property type="entry name" value="RCC1"/>
    <property type="match status" value="1"/>
</dbReference>